<organism evidence="11 12">
    <name type="scientific">Methanospirillum stamsii</name>
    <dbReference type="NCBI Taxonomy" id="1277351"/>
    <lineage>
        <taxon>Archaea</taxon>
        <taxon>Methanobacteriati</taxon>
        <taxon>Methanobacteriota</taxon>
        <taxon>Stenosarchaea group</taxon>
        <taxon>Methanomicrobia</taxon>
        <taxon>Methanomicrobiales</taxon>
        <taxon>Methanospirillaceae</taxon>
        <taxon>Methanospirillum</taxon>
    </lineage>
</organism>
<dbReference type="Gene3D" id="1.10.340.30">
    <property type="entry name" value="Hypothetical protein, domain 2"/>
    <property type="match status" value="1"/>
</dbReference>
<keyword evidence="3" id="KW-0227">DNA damage</keyword>
<feature type="domain" description="HhH-GPD" evidence="10">
    <location>
        <begin position="121"/>
        <end position="288"/>
    </location>
</feature>
<dbReference type="EMBL" id="QGMZ01000029">
    <property type="protein sequence ID" value="PWR71832.1"/>
    <property type="molecule type" value="Genomic_DNA"/>
</dbReference>
<dbReference type="OrthoDB" id="14922at2157"/>
<dbReference type="GO" id="GO:0003684">
    <property type="term" value="F:damaged DNA binding"/>
    <property type="evidence" value="ECO:0007669"/>
    <property type="project" value="InterPro"/>
</dbReference>
<keyword evidence="7" id="KW-0511">Multifunctional enzyme</keyword>
<sequence>MKTLTLSEKELPFDLDLTFSCGQIFGWKKSGNIWKGVHNGRIITIRQDNRTIRYSGCDKKVLYHFLGLKDNIPEIYQSICTHIAKFTHEKQDLFFLERFLLSKGIRILRQDPWECLFSFICSSNSNVRTIGKRIGLLMENYGTCCSIGENLFPEPLAMGAIDEESLRKCLTGYRAPYLMGTAEYIITHPDFFLKISSLSYPDAKKELMILPGVGPKVADCVLLFGFERMEAVPVDIRIRKIITAQYQDIIPGEKGTKTLSYDTIADFCRSYFGPYAGYAQQYLFATRDVRQELSV</sequence>
<evidence type="ECO:0000256" key="4">
    <source>
        <dbReference type="ARBA" id="ARBA00022801"/>
    </source>
</evidence>
<dbReference type="InterPro" id="IPR012904">
    <property type="entry name" value="OGG_N"/>
</dbReference>
<dbReference type="GO" id="GO:0008534">
    <property type="term" value="F:oxidized purine nucleobase lesion DNA N-glycosylase activity"/>
    <property type="evidence" value="ECO:0007669"/>
    <property type="project" value="InterPro"/>
</dbReference>
<dbReference type="Pfam" id="PF00730">
    <property type="entry name" value="HhH-GPD"/>
    <property type="match status" value="1"/>
</dbReference>
<keyword evidence="12" id="KW-1185">Reference proteome</keyword>
<comment type="caution">
    <text evidence="11">The sequence shown here is derived from an EMBL/GenBank/DDBJ whole genome shotgun (WGS) entry which is preliminary data.</text>
</comment>
<dbReference type="Proteomes" id="UP000245934">
    <property type="component" value="Unassembled WGS sequence"/>
</dbReference>
<dbReference type="Gene3D" id="1.10.1670.10">
    <property type="entry name" value="Helix-hairpin-Helix base-excision DNA repair enzymes (C-terminal)"/>
    <property type="match status" value="1"/>
</dbReference>
<gene>
    <name evidence="11" type="ORF">DLD82_13215</name>
</gene>
<dbReference type="InterPro" id="IPR052054">
    <property type="entry name" value="Oxidative_DNA_repair_enzyme"/>
</dbReference>
<keyword evidence="4" id="KW-0378">Hydrolase</keyword>
<dbReference type="SUPFAM" id="SSF48150">
    <property type="entry name" value="DNA-glycosylase"/>
    <property type="match status" value="1"/>
</dbReference>
<evidence type="ECO:0000256" key="1">
    <source>
        <dbReference type="ARBA" id="ARBA00010679"/>
    </source>
</evidence>
<dbReference type="Gene3D" id="3.30.310.260">
    <property type="match status" value="1"/>
</dbReference>
<evidence type="ECO:0000256" key="3">
    <source>
        <dbReference type="ARBA" id="ARBA00022763"/>
    </source>
</evidence>
<dbReference type="SUPFAM" id="SSF55945">
    <property type="entry name" value="TATA-box binding protein-like"/>
    <property type="match status" value="1"/>
</dbReference>
<evidence type="ECO:0000256" key="5">
    <source>
        <dbReference type="ARBA" id="ARBA00023204"/>
    </source>
</evidence>
<dbReference type="Pfam" id="PF07934">
    <property type="entry name" value="OGG_N"/>
    <property type="match status" value="1"/>
</dbReference>
<evidence type="ECO:0000256" key="2">
    <source>
        <dbReference type="ARBA" id="ARBA00012720"/>
    </source>
</evidence>
<name>A0A2V2MV96_9EURY</name>
<dbReference type="InterPro" id="IPR011257">
    <property type="entry name" value="DNA_glycosylase"/>
</dbReference>
<evidence type="ECO:0000256" key="8">
    <source>
        <dbReference type="ARBA" id="ARBA00023295"/>
    </source>
</evidence>
<dbReference type="SMART" id="SM00478">
    <property type="entry name" value="ENDO3c"/>
    <property type="match status" value="1"/>
</dbReference>
<keyword evidence="5" id="KW-0234">DNA repair</keyword>
<proteinExistence type="inferred from homology"/>
<comment type="similarity">
    <text evidence="1">Belongs to the type-1 OGG1 family.</text>
</comment>
<evidence type="ECO:0000313" key="12">
    <source>
        <dbReference type="Proteomes" id="UP000245934"/>
    </source>
</evidence>
<dbReference type="GO" id="GO:0006289">
    <property type="term" value="P:nucleotide-excision repair"/>
    <property type="evidence" value="ECO:0007669"/>
    <property type="project" value="InterPro"/>
</dbReference>
<comment type="catalytic activity">
    <reaction evidence="9">
        <text>2'-deoxyribonucleotide-(2'-deoxyribose 5'-phosphate)-2'-deoxyribonucleotide-DNA = a 3'-end 2'-deoxyribonucleotide-(2,3-dehydro-2,3-deoxyribose 5'-phosphate)-DNA + a 5'-end 5'-phospho-2'-deoxyribonucleoside-DNA + H(+)</text>
        <dbReference type="Rhea" id="RHEA:66592"/>
        <dbReference type="Rhea" id="RHEA-COMP:13180"/>
        <dbReference type="Rhea" id="RHEA-COMP:16897"/>
        <dbReference type="Rhea" id="RHEA-COMP:17067"/>
        <dbReference type="ChEBI" id="CHEBI:15378"/>
        <dbReference type="ChEBI" id="CHEBI:136412"/>
        <dbReference type="ChEBI" id="CHEBI:157695"/>
        <dbReference type="ChEBI" id="CHEBI:167181"/>
        <dbReference type="EC" id="4.2.99.18"/>
    </reaction>
</comment>
<dbReference type="PANTHER" id="PTHR10242:SF2">
    <property type="entry name" value="N-GLYCOSYLASE_DNA LYASE"/>
    <property type="match status" value="1"/>
</dbReference>
<dbReference type="GeneID" id="97610695"/>
<evidence type="ECO:0000259" key="10">
    <source>
        <dbReference type="SMART" id="SM00478"/>
    </source>
</evidence>
<protein>
    <recommendedName>
        <fullName evidence="2">DNA-(apurinic or apyrimidinic site) lyase</fullName>
        <ecNumber evidence="2">4.2.99.18</ecNumber>
    </recommendedName>
</protein>
<dbReference type="InterPro" id="IPR003265">
    <property type="entry name" value="HhH-GPD_domain"/>
</dbReference>
<evidence type="ECO:0000256" key="7">
    <source>
        <dbReference type="ARBA" id="ARBA00023268"/>
    </source>
</evidence>
<dbReference type="PANTHER" id="PTHR10242">
    <property type="entry name" value="8-OXOGUANINE DNA GLYCOSYLASE"/>
    <property type="match status" value="1"/>
</dbReference>
<dbReference type="AlphaFoldDB" id="A0A2V2MV96"/>
<accession>A0A2V2MV96</accession>
<evidence type="ECO:0000256" key="6">
    <source>
        <dbReference type="ARBA" id="ARBA00023239"/>
    </source>
</evidence>
<dbReference type="RefSeq" id="WP_109941602.1">
    <property type="nucleotide sequence ID" value="NZ_CP176366.1"/>
</dbReference>
<evidence type="ECO:0000313" key="11">
    <source>
        <dbReference type="EMBL" id="PWR71832.1"/>
    </source>
</evidence>
<dbReference type="CDD" id="cd00056">
    <property type="entry name" value="ENDO3c"/>
    <property type="match status" value="1"/>
</dbReference>
<dbReference type="EC" id="4.2.99.18" evidence="2"/>
<dbReference type="GO" id="GO:0006284">
    <property type="term" value="P:base-excision repair"/>
    <property type="evidence" value="ECO:0007669"/>
    <property type="project" value="InterPro"/>
</dbReference>
<keyword evidence="6" id="KW-0456">Lyase</keyword>
<keyword evidence="8" id="KW-0326">Glycosidase</keyword>
<reference evidence="11 12" key="1">
    <citation type="submission" date="2018-05" db="EMBL/GenBank/DDBJ databases">
        <title>Draft genome of Methanospirillum stamsii Pt1.</title>
        <authorList>
            <person name="Dueholm M.S."/>
            <person name="Nielsen P.H."/>
            <person name="Bakmann L.F."/>
            <person name="Otzen D.E."/>
        </authorList>
    </citation>
    <scope>NUCLEOTIDE SEQUENCE [LARGE SCALE GENOMIC DNA]</scope>
    <source>
        <strain evidence="11 12">Pt1</strain>
    </source>
</reference>
<dbReference type="InterPro" id="IPR023170">
    <property type="entry name" value="HhH_base_excis_C"/>
</dbReference>
<dbReference type="GO" id="GO:0140078">
    <property type="term" value="F:class I DNA-(apurinic or apyrimidinic site) endonuclease activity"/>
    <property type="evidence" value="ECO:0007669"/>
    <property type="project" value="UniProtKB-EC"/>
</dbReference>
<evidence type="ECO:0000256" key="9">
    <source>
        <dbReference type="ARBA" id="ARBA00044632"/>
    </source>
</evidence>